<dbReference type="EMBL" id="JXTB01000005">
    <property type="protein sequence ID" value="PON79199.1"/>
    <property type="molecule type" value="Genomic_DNA"/>
</dbReference>
<dbReference type="SUPFAM" id="SSF56112">
    <property type="entry name" value="Protein kinase-like (PK-like)"/>
    <property type="match status" value="1"/>
</dbReference>
<dbReference type="GO" id="GO:0005524">
    <property type="term" value="F:ATP binding"/>
    <property type="evidence" value="ECO:0007669"/>
    <property type="project" value="UniProtKB-KW"/>
</dbReference>
<protein>
    <submittedName>
        <fullName evidence="4">Serine/threonine protein kinase</fullName>
    </submittedName>
</protein>
<evidence type="ECO:0000256" key="1">
    <source>
        <dbReference type="ARBA" id="ARBA00022741"/>
    </source>
</evidence>
<keyword evidence="4" id="KW-0808">Transferase</keyword>
<keyword evidence="2" id="KW-0067">ATP-binding</keyword>
<dbReference type="STRING" id="3476.A0A2P5E0Y6"/>
<evidence type="ECO:0000256" key="2">
    <source>
        <dbReference type="ARBA" id="ARBA00022840"/>
    </source>
</evidence>
<dbReference type="InterPro" id="IPR011009">
    <property type="entry name" value="Kinase-like_dom_sf"/>
</dbReference>
<reference evidence="5" key="1">
    <citation type="submission" date="2016-06" db="EMBL/GenBank/DDBJ databases">
        <title>Parallel loss of symbiosis genes in relatives of nitrogen-fixing non-legume Parasponia.</title>
        <authorList>
            <person name="Van Velzen R."/>
            <person name="Holmer R."/>
            <person name="Bu F."/>
            <person name="Rutten L."/>
            <person name="Van Zeijl A."/>
            <person name="Liu W."/>
            <person name="Santuari L."/>
            <person name="Cao Q."/>
            <person name="Sharma T."/>
            <person name="Shen D."/>
            <person name="Roswanjaya Y."/>
            <person name="Wardhani T."/>
            <person name="Kalhor M.S."/>
            <person name="Jansen J."/>
            <person name="Van den Hoogen J."/>
            <person name="Gungor B."/>
            <person name="Hartog M."/>
            <person name="Hontelez J."/>
            <person name="Verver J."/>
            <person name="Yang W.-C."/>
            <person name="Schijlen E."/>
            <person name="Repin R."/>
            <person name="Schilthuizen M."/>
            <person name="Schranz E."/>
            <person name="Heidstra R."/>
            <person name="Miyata K."/>
            <person name="Fedorova E."/>
            <person name="Kohlen W."/>
            <person name="Bisseling T."/>
            <person name="Smit S."/>
            <person name="Geurts R."/>
        </authorList>
    </citation>
    <scope>NUCLEOTIDE SEQUENCE [LARGE SCALE GENOMIC DNA]</scope>
    <source>
        <strain evidence="5">cv. WU1-14</strain>
    </source>
</reference>
<comment type="caution">
    <text evidence="4">The sequence shown here is derived from an EMBL/GenBank/DDBJ whole genome shotgun (WGS) entry which is preliminary data.</text>
</comment>
<dbReference type="InterPro" id="IPR000719">
    <property type="entry name" value="Prot_kinase_dom"/>
</dbReference>
<organism evidence="4 5">
    <name type="scientific">Parasponia andersonii</name>
    <name type="common">Sponia andersonii</name>
    <dbReference type="NCBI Taxonomy" id="3476"/>
    <lineage>
        <taxon>Eukaryota</taxon>
        <taxon>Viridiplantae</taxon>
        <taxon>Streptophyta</taxon>
        <taxon>Embryophyta</taxon>
        <taxon>Tracheophyta</taxon>
        <taxon>Spermatophyta</taxon>
        <taxon>Magnoliopsida</taxon>
        <taxon>eudicotyledons</taxon>
        <taxon>Gunneridae</taxon>
        <taxon>Pentapetalae</taxon>
        <taxon>rosids</taxon>
        <taxon>fabids</taxon>
        <taxon>Rosales</taxon>
        <taxon>Cannabaceae</taxon>
        <taxon>Parasponia</taxon>
    </lineage>
</organism>
<dbReference type="OrthoDB" id="10406656at2759"/>
<dbReference type="GO" id="GO:0005634">
    <property type="term" value="C:nucleus"/>
    <property type="evidence" value="ECO:0007669"/>
    <property type="project" value="TreeGrafter"/>
</dbReference>
<dbReference type="GO" id="GO:0004674">
    <property type="term" value="F:protein serine/threonine kinase activity"/>
    <property type="evidence" value="ECO:0007669"/>
    <property type="project" value="UniProtKB-KW"/>
</dbReference>
<evidence type="ECO:0000313" key="4">
    <source>
        <dbReference type="EMBL" id="PON79199.1"/>
    </source>
</evidence>
<dbReference type="AlphaFoldDB" id="A0A2P5E0Y6"/>
<dbReference type="InterPro" id="IPR050108">
    <property type="entry name" value="CDK"/>
</dbReference>
<accession>A0A2P5E0Y6</accession>
<keyword evidence="4" id="KW-0723">Serine/threonine-protein kinase</keyword>
<evidence type="ECO:0000313" key="5">
    <source>
        <dbReference type="Proteomes" id="UP000237105"/>
    </source>
</evidence>
<gene>
    <name evidence="4" type="ORF">PanWU01x14_013150</name>
</gene>
<dbReference type="SMART" id="SM00220">
    <property type="entry name" value="S_TKc"/>
    <property type="match status" value="1"/>
</dbReference>
<feature type="domain" description="Protein kinase" evidence="3">
    <location>
        <begin position="4"/>
        <end position="203"/>
    </location>
</feature>
<dbReference type="Pfam" id="PF00069">
    <property type="entry name" value="Pkinase"/>
    <property type="match status" value="1"/>
</dbReference>
<keyword evidence="1" id="KW-0547">Nucleotide-binding</keyword>
<dbReference type="Gene3D" id="3.30.200.20">
    <property type="entry name" value="Phosphorylase Kinase, domain 1"/>
    <property type="match status" value="1"/>
</dbReference>
<keyword evidence="4" id="KW-0418">Kinase</keyword>
<dbReference type="Gene3D" id="1.10.510.10">
    <property type="entry name" value="Transferase(Phosphotransferase) domain 1"/>
    <property type="match status" value="1"/>
</dbReference>
<name>A0A2P5E0Y6_PARAD</name>
<evidence type="ECO:0000259" key="3">
    <source>
        <dbReference type="PROSITE" id="PS50011"/>
    </source>
</evidence>
<proteinExistence type="predicted"/>
<sequence>MNKYQIIECIGWEEYRQVYKYKNTKTHVTVAIKTLWLQSDGDYGVPCLTIRKICLLKEIDHPNVARLVNIFYNKSKTRVHLMFEYADMDLRKFMITNPVRATDRRFIQNVLKQILRGVSCYHSIKVAHGNLNPFNVIINCANLTAKIIDLDMTIHPSYKAPELLCDSFGTDVEVSRASDMFSIGCIFAEMLMKRPLYDAQSEY</sequence>
<dbReference type="PROSITE" id="PS50011">
    <property type="entry name" value="PROTEIN_KINASE_DOM"/>
    <property type="match status" value="1"/>
</dbReference>
<dbReference type="Proteomes" id="UP000237105">
    <property type="component" value="Unassembled WGS sequence"/>
</dbReference>
<keyword evidence="5" id="KW-1185">Reference proteome</keyword>
<dbReference type="PANTHER" id="PTHR24056">
    <property type="entry name" value="CELL DIVISION PROTEIN KINASE"/>
    <property type="match status" value="1"/>
</dbReference>